<dbReference type="PANTHER" id="PTHR23090">
    <property type="entry name" value="NH 3 /GLUTAMINE-DEPENDENT NAD + SYNTHETASE"/>
    <property type="match status" value="1"/>
</dbReference>
<protein>
    <submittedName>
        <fullName evidence="2">Uncharacterized protein</fullName>
    </submittedName>
</protein>
<dbReference type="AlphaFoldDB" id="A0A3S5B6B5"/>
<dbReference type="GO" id="GO:0004359">
    <property type="term" value="F:glutaminase activity"/>
    <property type="evidence" value="ECO:0007669"/>
    <property type="project" value="InterPro"/>
</dbReference>
<dbReference type="SUPFAM" id="SSF52402">
    <property type="entry name" value="Adenine nucleotide alpha hydrolases-like"/>
    <property type="match status" value="1"/>
</dbReference>
<dbReference type="GO" id="GO:0003952">
    <property type="term" value="F:NAD+ synthase (glutamine-hydrolyzing) activity"/>
    <property type="evidence" value="ECO:0007669"/>
    <property type="project" value="InterPro"/>
</dbReference>
<proteinExistence type="predicted"/>
<dbReference type="OrthoDB" id="2020662at2759"/>
<dbReference type="GO" id="GO:0005737">
    <property type="term" value="C:cytoplasm"/>
    <property type="evidence" value="ECO:0007669"/>
    <property type="project" value="InterPro"/>
</dbReference>
<organism evidence="2 3">
    <name type="scientific">Protopolystoma xenopodis</name>
    <dbReference type="NCBI Taxonomy" id="117903"/>
    <lineage>
        <taxon>Eukaryota</taxon>
        <taxon>Metazoa</taxon>
        <taxon>Spiralia</taxon>
        <taxon>Lophotrochozoa</taxon>
        <taxon>Platyhelminthes</taxon>
        <taxon>Monogenea</taxon>
        <taxon>Polyopisthocotylea</taxon>
        <taxon>Polystomatidea</taxon>
        <taxon>Polystomatidae</taxon>
        <taxon>Protopolystoma</taxon>
    </lineage>
</organism>
<sequence>MLLTVQEYFLPSLQHLIHLVRSLGLHFPLQIRVDKAVGALVETSVNGLLAAESSSLNFSSSLQPRFKAHGGSVDESLALQNVQARTRMVLSYLIAQLTPWCEQLPDDLLSSRLRLGPRKRGNLLMLSSANLDETLLGYLTKLVSFDLLSTLLRFGIY</sequence>
<reference evidence="2" key="1">
    <citation type="submission" date="2018-11" db="EMBL/GenBank/DDBJ databases">
        <authorList>
            <consortium name="Pathogen Informatics"/>
        </authorList>
    </citation>
    <scope>NUCLEOTIDE SEQUENCE</scope>
</reference>
<dbReference type="EMBL" id="CAAALY010255958">
    <property type="protein sequence ID" value="VEL37783.1"/>
    <property type="molecule type" value="Genomic_DNA"/>
</dbReference>
<keyword evidence="1" id="KW-0436">Ligase</keyword>
<dbReference type="PANTHER" id="PTHR23090:SF9">
    <property type="entry name" value="GLUTAMINE-DEPENDENT NAD(+) SYNTHETASE"/>
    <property type="match status" value="1"/>
</dbReference>
<evidence type="ECO:0000256" key="1">
    <source>
        <dbReference type="ARBA" id="ARBA00022598"/>
    </source>
</evidence>
<evidence type="ECO:0000313" key="2">
    <source>
        <dbReference type="EMBL" id="VEL37783.1"/>
    </source>
</evidence>
<dbReference type="InterPro" id="IPR003694">
    <property type="entry name" value="NAD_synthase"/>
</dbReference>
<dbReference type="Proteomes" id="UP000784294">
    <property type="component" value="Unassembled WGS sequence"/>
</dbReference>
<dbReference type="InterPro" id="IPR014729">
    <property type="entry name" value="Rossmann-like_a/b/a_fold"/>
</dbReference>
<dbReference type="Gene3D" id="3.40.50.620">
    <property type="entry name" value="HUPs"/>
    <property type="match status" value="1"/>
</dbReference>
<accession>A0A3S5B6B5</accession>
<name>A0A3S5B6B5_9PLAT</name>
<evidence type="ECO:0000313" key="3">
    <source>
        <dbReference type="Proteomes" id="UP000784294"/>
    </source>
</evidence>
<gene>
    <name evidence="2" type="ORF">PXEA_LOCUS31223</name>
</gene>
<keyword evidence="3" id="KW-1185">Reference proteome</keyword>
<dbReference type="GO" id="GO:0009435">
    <property type="term" value="P:NAD+ biosynthetic process"/>
    <property type="evidence" value="ECO:0007669"/>
    <property type="project" value="InterPro"/>
</dbReference>
<comment type="caution">
    <text evidence="2">The sequence shown here is derived from an EMBL/GenBank/DDBJ whole genome shotgun (WGS) entry which is preliminary data.</text>
</comment>